<dbReference type="AlphaFoldDB" id="A0A5N5Q862"/>
<evidence type="ECO:0000256" key="1">
    <source>
        <dbReference type="SAM" id="MobiDB-lite"/>
    </source>
</evidence>
<evidence type="ECO:0000313" key="3">
    <source>
        <dbReference type="Proteomes" id="UP000383932"/>
    </source>
</evidence>
<comment type="caution">
    <text evidence="2">The sequence shown here is derived from an EMBL/GenBank/DDBJ whole genome shotgun (WGS) entry which is preliminary data.</text>
</comment>
<name>A0A5N5Q862_9AGAM</name>
<dbReference type="Proteomes" id="UP000383932">
    <property type="component" value="Unassembled WGS sequence"/>
</dbReference>
<accession>A0A5N5Q862</accession>
<reference evidence="2 3" key="1">
    <citation type="journal article" date="2019" name="Fungal Biol. Biotechnol.">
        <title>Draft genome sequence of fastidious pathogen Ceratobasidium theobromae, which causes vascular-streak dieback in Theobroma cacao.</title>
        <authorList>
            <person name="Ali S.S."/>
            <person name="Asman A."/>
            <person name="Shao J."/>
            <person name="Firmansyah A.P."/>
            <person name="Susilo A.W."/>
            <person name="Rosmana A."/>
            <person name="McMahon P."/>
            <person name="Junaid M."/>
            <person name="Guest D."/>
            <person name="Kheng T.Y."/>
            <person name="Meinhardt L.W."/>
            <person name="Bailey B.A."/>
        </authorList>
    </citation>
    <scope>NUCLEOTIDE SEQUENCE [LARGE SCALE GENOMIC DNA]</scope>
    <source>
        <strain evidence="2 3">CT2</strain>
    </source>
</reference>
<organism evidence="2 3">
    <name type="scientific">Ceratobasidium theobromae</name>
    <dbReference type="NCBI Taxonomy" id="1582974"/>
    <lineage>
        <taxon>Eukaryota</taxon>
        <taxon>Fungi</taxon>
        <taxon>Dikarya</taxon>
        <taxon>Basidiomycota</taxon>
        <taxon>Agaricomycotina</taxon>
        <taxon>Agaricomycetes</taxon>
        <taxon>Cantharellales</taxon>
        <taxon>Ceratobasidiaceae</taxon>
        <taxon>Ceratobasidium</taxon>
    </lineage>
</organism>
<evidence type="ECO:0000313" key="2">
    <source>
        <dbReference type="EMBL" id="KAB5587864.1"/>
    </source>
</evidence>
<dbReference type="EMBL" id="SSOP01000718">
    <property type="protein sequence ID" value="KAB5587864.1"/>
    <property type="molecule type" value="Genomic_DNA"/>
</dbReference>
<protein>
    <submittedName>
        <fullName evidence="2">Uncharacterized protein</fullName>
    </submittedName>
</protein>
<gene>
    <name evidence="2" type="ORF">CTheo_8693</name>
</gene>
<feature type="region of interest" description="Disordered" evidence="1">
    <location>
        <begin position="49"/>
        <end position="106"/>
    </location>
</feature>
<keyword evidence="3" id="KW-1185">Reference proteome</keyword>
<proteinExistence type="predicted"/>
<sequence>MTPRITTLGAASVALKRLQTNPDTFVRAPHSVQTARVATSSAIHSAQEGLNMHQCPPPIATDDYTTGMNPPGGSPPWSPASMRTPTGPISPKVQIDEDEAMPPLHD</sequence>